<reference evidence="1" key="2">
    <citation type="journal article" date="2024" name="Plant">
        <title>Genomic evolution and insights into agronomic trait innovations of Sesamum species.</title>
        <authorList>
            <person name="Miao H."/>
            <person name="Wang L."/>
            <person name="Qu L."/>
            <person name="Liu H."/>
            <person name="Sun Y."/>
            <person name="Le M."/>
            <person name="Wang Q."/>
            <person name="Wei S."/>
            <person name="Zheng Y."/>
            <person name="Lin W."/>
            <person name="Duan Y."/>
            <person name="Cao H."/>
            <person name="Xiong S."/>
            <person name="Wang X."/>
            <person name="Wei L."/>
            <person name="Li C."/>
            <person name="Ma Q."/>
            <person name="Ju M."/>
            <person name="Zhao R."/>
            <person name="Li G."/>
            <person name="Mu C."/>
            <person name="Tian Q."/>
            <person name="Mei H."/>
            <person name="Zhang T."/>
            <person name="Gao T."/>
            <person name="Zhang H."/>
        </authorList>
    </citation>
    <scope>NUCLEOTIDE SEQUENCE</scope>
    <source>
        <strain evidence="1">G02</strain>
    </source>
</reference>
<proteinExistence type="predicted"/>
<comment type="caution">
    <text evidence="1">The sequence shown here is derived from an EMBL/GenBank/DDBJ whole genome shotgun (WGS) entry which is preliminary data.</text>
</comment>
<sequence length="222" mass="25196">MGKTMQCVQRVLEKLEKVLGLQIILEKSLVVFSHNIPCACKVELSNILGVRVVDRQKKYLGLLTVVGRSKNAIFQHLTNKVWIKLQSWKCKNLSQAGKVVLLKSVVQPIPVFLMSCFQVPLLVCREIEGLMVDFLWHNKGLRKNSLASLGKGLSSKQMGGLGLRKISDPKQAMLLKQFWRMIINPNSLISHIWTQKYFPTFKLHKARAVVGCSFTWRSILAL</sequence>
<dbReference type="PANTHER" id="PTHR33116">
    <property type="entry name" value="REVERSE TRANSCRIPTASE ZINC-BINDING DOMAIN-CONTAINING PROTEIN-RELATED-RELATED"/>
    <property type="match status" value="1"/>
</dbReference>
<dbReference type="AlphaFoldDB" id="A0AAW2S1A2"/>
<gene>
    <name evidence="1" type="ORF">Sradi_2980700</name>
</gene>
<dbReference type="EMBL" id="JACGWJ010000012">
    <property type="protein sequence ID" value="KAL0385864.1"/>
    <property type="molecule type" value="Genomic_DNA"/>
</dbReference>
<accession>A0AAW2S1A2</accession>
<organism evidence="1">
    <name type="scientific">Sesamum radiatum</name>
    <name type="common">Black benniseed</name>
    <dbReference type="NCBI Taxonomy" id="300843"/>
    <lineage>
        <taxon>Eukaryota</taxon>
        <taxon>Viridiplantae</taxon>
        <taxon>Streptophyta</taxon>
        <taxon>Embryophyta</taxon>
        <taxon>Tracheophyta</taxon>
        <taxon>Spermatophyta</taxon>
        <taxon>Magnoliopsida</taxon>
        <taxon>eudicotyledons</taxon>
        <taxon>Gunneridae</taxon>
        <taxon>Pentapetalae</taxon>
        <taxon>asterids</taxon>
        <taxon>lamiids</taxon>
        <taxon>Lamiales</taxon>
        <taxon>Pedaliaceae</taxon>
        <taxon>Sesamum</taxon>
    </lineage>
</organism>
<evidence type="ECO:0000313" key="1">
    <source>
        <dbReference type="EMBL" id="KAL0385864.1"/>
    </source>
</evidence>
<reference evidence="1" key="1">
    <citation type="submission" date="2020-06" db="EMBL/GenBank/DDBJ databases">
        <authorList>
            <person name="Li T."/>
            <person name="Hu X."/>
            <person name="Zhang T."/>
            <person name="Song X."/>
            <person name="Zhang H."/>
            <person name="Dai N."/>
            <person name="Sheng W."/>
            <person name="Hou X."/>
            <person name="Wei L."/>
        </authorList>
    </citation>
    <scope>NUCLEOTIDE SEQUENCE</scope>
    <source>
        <strain evidence="1">G02</strain>
        <tissue evidence="1">Leaf</tissue>
    </source>
</reference>
<name>A0AAW2S1A2_SESRA</name>
<protein>
    <submittedName>
        <fullName evidence="1">Uncharacterized protein</fullName>
    </submittedName>
</protein>
<dbReference type="PANTHER" id="PTHR33116:SF86">
    <property type="entry name" value="REVERSE TRANSCRIPTASE DOMAIN-CONTAINING PROTEIN"/>
    <property type="match status" value="1"/>
</dbReference>